<comment type="caution">
    <text evidence="3">The sequence shown here is derived from an EMBL/GenBank/DDBJ whole genome shotgun (WGS) entry which is preliminary data.</text>
</comment>
<feature type="region of interest" description="Disordered" evidence="1">
    <location>
        <begin position="48"/>
        <end position="145"/>
    </location>
</feature>
<feature type="compositionally biased region" description="Basic and acidic residues" evidence="1">
    <location>
        <begin position="273"/>
        <end position="286"/>
    </location>
</feature>
<dbReference type="AlphaFoldDB" id="A0A9W6QTE5"/>
<feature type="region of interest" description="Disordered" evidence="1">
    <location>
        <begin position="172"/>
        <end position="341"/>
    </location>
</feature>
<evidence type="ECO:0000256" key="1">
    <source>
        <dbReference type="SAM" id="MobiDB-lite"/>
    </source>
</evidence>
<evidence type="ECO:0000313" key="4">
    <source>
        <dbReference type="Proteomes" id="UP001165136"/>
    </source>
</evidence>
<dbReference type="RefSeq" id="WP_285485600.1">
    <property type="nucleotide sequence ID" value="NZ_BSTI01000001.1"/>
</dbReference>
<dbReference type="Proteomes" id="UP001165136">
    <property type="component" value="Unassembled WGS sequence"/>
</dbReference>
<dbReference type="EMBL" id="BSTI01000001">
    <property type="protein sequence ID" value="GLY63686.1"/>
    <property type="molecule type" value="Genomic_DNA"/>
</dbReference>
<keyword evidence="4" id="KW-1185">Reference proteome</keyword>
<feature type="compositionally biased region" description="Low complexity" evidence="1">
    <location>
        <begin position="226"/>
        <end position="240"/>
    </location>
</feature>
<keyword evidence="2" id="KW-1133">Transmembrane helix</keyword>
<accession>A0A9W6QTE5</accession>
<keyword evidence="2" id="KW-0812">Transmembrane</keyword>
<name>A0A9W6QTE5_9PSEU</name>
<evidence type="ECO:0000256" key="2">
    <source>
        <dbReference type="SAM" id="Phobius"/>
    </source>
</evidence>
<keyword evidence="2" id="KW-0472">Membrane</keyword>
<evidence type="ECO:0000313" key="3">
    <source>
        <dbReference type="EMBL" id="GLY63686.1"/>
    </source>
</evidence>
<feature type="compositionally biased region" description="Basic and acidic residues" evidence="1">
    <location>
        <begin position="89"/>
        <end position="114"/>
    </location>
</feature>
<gene>
    <name evidence="3" type="ORF">Atai01_03050</name>
</gene>
<protein>
    <submittedName>
        <fullName evidence="3">Uncharacterized protein</fullName>
    </submittedName>
</protein>
<organism evidence="3 4">
    <name type="scientific">Amycolatopsis taiwanensis</name>
    <dbReference type="NCBI Taxonomy" id="342230"/>
    <lineage>
        <taxon>Bacteria</taxon>
        <taxon>Bacillati</taxon>
        <taxon>Actinomycetota</taxon>
        <taxon>Actinomycetes</taxon>
        <taxon>Pseudonocardiales</taxon>
        <taxon>Pseudonocardiaceae</taxon>
        <taxon>Amycolatopsis</taxon>
    </lineage>
</organism>
<feature type="transmembrane region" description="Helical" evidence="2">
    <location>
        <begin position="6"/>
        <end position="27"/>
    </location>
</feature>
<sequence>MSIFGQVWLWSIAAFLVGTLLTWLLLVRPVRARNRELERRLRAALADRAPEPADAPPARFFEPEPEPEPYPPLDEPEFFDGRPGPQPESLERYPRDPESLEHFLPESEPADERAGSAWFQEASDGPAEQDRNGNGSAEPPAQEFLAVSSVLEPDRELETELTSVFKVVDEKPVEENGSELTSVFKAVDDQPDEERGSERGTLFDPEGPAPAGLPGASVPDAHREPPAYAFGGDDAPGAGDESAVEATQVLPRRQPRQADHDGAPQVAPPSMRPIERREPVQPDEGGRSGSLFEPAVRPGAQATTEDPPPARARQRDSVLPAGPFGPGSATPRPGGGRPSDDFAVKASVAALRYCTEDSPHFPRMIAEVWFRTAADAEKVGFRPIA</sequence>
<reference evidence="3" key="1">
    <citation type="submission" date="2023-03" db="EMBL/GenBank/DDBJ databases">
        <title>Amycolatopsis taiwanensis NBRC 103393.</title>
        <authorList>
            <person name="Ichikawa N."/>
            <person name="Sato H."/>
            <person name="Tonouchi N."/>
        </authorList>
    </citation>
    <scope>NUCLEOTIDE SEQUENCE</scope>
    <source>
        <strain evidence="3">NBRC 103393</strain>
    </source>
</reference>
<proteinExistence type="predicted"/>